<keyword evidence="7" id="KW-0732">Signal</keyword>
<evidence type="ECO:0000256" key="2">
    <source>
        <dbReference type="ARBA" id="ARBA00012682"/>
    </source>
</evidence>
<evidence type="ECO:0000256" key="6">
    <source>
        <dbReference type="RuleBase" id="RU000414"/>
    </source>
</evidence>
<dbReference type="GO" id="GO:0004784">
    <property type="term" value="F:superoxide dismutase activity"/>
    <property type="evidence" value="ECO:0007669"/>
    <property type="project" value="UniProtKB-EC"/>
</dbReference>
<protein>
    <recommendedName>
        <fullName evidence="2 6">Superoxide dismutase</fullName>
        <ecNumber evidence="2 6">1.15.1.1</ecNumber>
    </recommendedName>
</protein>
<dbReference type="EMBL" id="VWPK01000012">
    <property type="protein sequence ID" value="KAA5612409.1"/>
    <property type="molecule type" value="Genomic_DNA"/>
</dbReference>
<dbReference type="EC" id="1.15.1.1" evidence="2 6"/>
<feature type="chain" id="PRO_5024415635" description="Superoxide dismutase" evidence="7">
    <location>
        <begin position="23"/>
        <end position="233"/>
    </location>
</feature>
<dbReference type="GO" id="GO:0046872">
    <property type="term" value="F:metal ion binding"/>
    <property type="evidence" value="ECO:0007669"/>
    <property type="project" value="UniProtKB-KW"/>
</dbReference>
<dbReference type="InterPro" id="IPR036324">
    <property type="entry name" value="Mn/Fe_SOD_N_sf"/>
</dbReference>
<comment type="caution">
    <text evidence="10">The sequence shown here is derived from an EMBL/GenBank/DDBJ whole genome shotgun (WGS) entry which is preliminary data.</text>
</comment>
<evidence type="ECO:0000256" key="1">
    <source>
        <dbReference type="ARBA" id="ARBA00008714"/>
    </source>
</evidence>
<feature type="binding site" evidence="5">
    <location>
        <position position="52"/>
    </location>
    <ligand>
        <name>Mn(2+)</name>
        <dbReference type="ChEBI" id="CHEBI:29035"/>
    </ligand>
</feature>
<gene>
    <name evidence="10" type="ORF">F1189_09535</name>
</gene>
<dbReference type="Pfam" id="PF00081">
    <property type="entry name" value="Sod_Fe_N"/>
    <property type="match status" value="1"/>
</dbReference>
<comment type="similarity">
    <text evidence="1 6">Belongs to the iron/manganese superoxide dismutase family.</text>
</comment>
<evidence type="ECO:0000313" key="10">
    <source>
        <dbReference type="EMBL" id="KAA5612409.1"/>
    </source>
</evidence>
<feature type="binding site" evidence="5">
    <location>
        <position position="107"/>
    </location>
    <ligand>
        <name>Mn(2+)</name>
        <dbReference type="ChEBI" id="CHEBI:29035"/>
    </ligand>
</feature>
<comment type="catalytic activity">
    <reaction evidence="6">
        <text>2 superoxide + 2 H(+) = H2O2 + O2</text>
        <dbReference type="Rhea" id="RHEA:20696"/>
        <dbReference type="ChEBI" id="CHEBI:15378"/>
        <dbReference type="ChEBI" id="CHEBI:15379"/>
        <dbReference type="ChEBI" id="CHEBI:16240"/>
        <dbReference type="ChEBI" id="CHEBI:18421"/>
        <dbReference type="EC" id="1.15.1.1"/>
    </reaction>
</comment>
<dbReference type="PANTHER" id="PTHR43595">
    <property type="entry name" value="37S RIBOSOMAL PROTEIN S26, MITOCHONDRIAL"/>
    <property type="match status" value="1"/>
</dbReference>
<accession>A0A5M6IWR9</accession>
<dbReference type="PRINTS" id="PR01703">
    <property type="entry name" value="MNSODISMTASE"/>
</dbReference>
<dbReference type="SUPFAM" id="SSF54719">
    <property type="entry name" value="Fe,Mn superoxide dismutase (SOD), C-terminal domain"/>
    <property type="match status" value="1"/>
</dbReference>
<organism evidence="10 11">
    <name type="scientific">Rhodovastum atsumiense</name>
    <dbReference type="NCBI Taxonomy" id="504468"/>
    <lineage>
        <taxon>Bacteria</taxon>
        <taxon>Pseudomonadati</taxon>
        <taxon>Pseudomonadota</taxon>
        <taxon>Alphaproteobacteria</taxon>
        <taxon>Acetobacterales</taxon>
        <taxon>Acetobacteraceae</taxon>
        <taxon>Rhodovastum</taxon>
    </lineage>
</organism>
<keyword evidence="11" id="KW-1185">Reference proteome</keyword>
<dbReference type="InterPro" id="IPR019831">
    <property type="entry name" value="Mn/Fe_SOD_N"/>
</dbReference>
<feature type="signal peptide" evidence="7">
    <location>
        <begin position="1"/>
        <end position="22"/>
    </location>
</feature>
<dbReference type="PANTHER" id="PTHR43595:SF2">
    <property type="entry name" value="SMALL RIBOSOMAL SUBUNIT PROTEIN MS42"/>
    <property type="match status" value="1"/>
</dbReference>
<evidence type="ECO:0000256" key="3">
    <source>
        <dbReference type="ARBA" id="ARBA00022723"/>
    </source>
</evidence>
<feature type="binding site" evidence="5">
    <location>
        <position position="193"/>
    </location>
    <ligand>
        <name>Mn(2+)</name>
        <dbReference type="ChEBI" id="CHEBI:29035"/>
    </ligand>
</feature>
<keyword evidence="3 5" id="KW-0479">Metal-binding</keyword>
<comment type="function">
    <text evidence="6">Destroys radicals which are normally produced within the cells and which are toxic to biological systems.</text>
</comment>
<name>A0A5M6IWR9_9PROT</name>
<dbReference type="Proteomes" id="UP000325255">
    <property type="component" value="Unassembled WGS sequence"/>
</dbReference>
<dbReference type="GO" id="GO:0005737">
    <property type="term" value="C:cytoplasm"/>
    <property type="evidence" value="ECO:0007669"/>
    <property type="project" value="TreeGrafter"/>
</dbReference>
<dbReference type="InterPro" id="IPR019833">
    <property type="entry name" value="Mn/Fe_SOD_BS"/>
</dbReference>
<evidence type="ECO:0000313" key="11">
    <source>
        <dbReference type="Proteomes" id="UP000325255"/>
    </source>
</evidence>
<keyword evidence="4 6" id="KW-0560">Oxidoreductase</keyword>
<evidence type="ECO:0000256" key="7">
    <source>
        <dbReference type="SAM" id="SignalP"/>
    </source>
</evidence>
<feature type="binding site" evidence="5">
    <location>
        <position position="189"/>
    </location>
    <ligand>
        <name>Mn(2+)</name>
        <dbReference type="ChEBI" id="CHEBI:29035"/>
    </ligand>
</feature>
<sequence>MLPRRALLATALAGAFARPVFAQSAGPFTLPPLPYAADANEPHIDALTMQIHHDRHHAAYVANLNAALKDHGQLAALPLETLLARLPEVPDTIRTAVRNNGGGHANHTMFWQVMGGKGGAPSGALAEAITRDLGGFEALKTAFNRAGAAQFGSGWVFVVVDGTGRLAIVARPNQDTPLIEGGRVLFGNDVWEHAYYLKYQNRRADYLAAWWNVLDWEKISARFGAAKGGTLTI</sequence>
<dbReference type="AlphaFoldDB" id="A0A5M6IWR9"/>
<dbReference type="FunFam" id="1.10.287.990:FF:000001">
    <property type="entry name" value="Superoxide dismutase"/>
    <property type="match status" value="1"/>
</dbReference>
<dbReference type="PROSITE" id="PS00088">
    <property type="entry name" value="SOD_MN"/>
    <property type="match status" value="1"/>
</dbReference>
<dbReference type="OrthoDB" id="9803125at2"/>
<feature type="domain" description="Manganese/iron superoxide dismutase N-terminal" evidence="8">
    <location>
        <begin position="28"/>
        <end position="114"/>
    </location>
</feature>
<dbReference type="Gene3D" id="1.10.287.990">
    <property type="entry name" value="Fe,Mn superoxide dismutase (SOD) domain"/>
    <property type="match status" value="1"/>
</dbReference>
<dbReference type="InterPro" id="IPR019832">
    <property type="entry name" value="Mn/Fe_SOD_C"/>
</dbReference>
<dbReference type="Gene3D" id="3.55.40.20">
    <property type="entry name" value="Iron/manganese superoxide dismutase, C-terminal domain"/>
    <property type="match status" value="1"/>
</dbReference>
<evidence type="ECO:0000256" key="5">
    <source>
        <dbReference type="PIRSR" id="PIRSR000349-1"/>
    </source>
</evidence>
<evidence type="ECO:0000259" key="9">
    <source>
        <dbReference type="Pfam" id="PF02777"/>
    </source>
</evidence>
<dbReference type="InterPro" id="IPR036314">
    <property type="entry name" value="SOD_C_sf"/>
</dbReference>
<dbReference type="PIRSF" id="PIRSF000349">
    <property type="entry name" value="SODismutase"/>
    <property type="match status" value="1"/>
</dbReference>
<dbReference type="RefSeq" id="WP_150040508.1">
    <property type="nucleotide sequence ID" value="NZ_OW485601.1"/>
</dbReference>
<feature type="domain" description="Manganese/iron superoxide dismutase C-terminal" evidence="9">
    <location>
        <begin position="121"/>
        <end position="222"/>
    </location>
</feature>
<dbReference type="Pfam" id="PF02777">
    <property type="entry name" value="Sod_Fe_C"/>
    <property type="match status" value="1"/>
</dbReference>
<reference evidence="10 11" key="1">
    <citation type="submission" date="2019-09" db="EMBL/GenBank/DDBJ databases">
        <title>Genome sequence of Rhodovastum atsumiense, a diverse member of the Acetobacteraceae family of non-sulfur purple photosynthetic bacteria.</title>
        <authorList>
            <person name="Meyer T."/>
            <person name="Kyndt J."/>
        </authorList>
    </citation>
    <scope>NUCLEOTIDE SEQUENCE [LARGE SCALE GENOMIC DNA]</scope>
    <source>
        <strain evidence="10 11">DSM 21279</strain>
    </source>
</reference>
<dbReference type="SUPFAM" id="SSF46609">
    <property type="entry name" value="Fe,Mn superoxide dismutase (SOD), N-terminal domain"/>
    <property type="match status" value="1"/>
</dbReference>
<proteinExistence type="inferred from homology"/>
<evidence type="ECO:0000256" key="4">
    <source>
        <dbReference type="ARBA" id="ARBA00023002"/>
    </source>
</evidence>
<evidence type="ECO:0000259" key="8">
    <source>
        <dbReference type="Pfam" id="PF00081"/>
    </source>
</evidence>
<dbReference type="InterPro" id="IPR001189">
    <property type="entry name" value="Mn/Fe_SOD"/>
</dbReference>